<feature type="region of interest" description="Disordered" evidence="1">
    <location>
        <begin position="1"/>
        <end position="20"/>
    </location>
</feature>
<evidence type="ECO:0000313" key="3">
    <source>
        <dbReference type="Proteomes" id="UP000036987"/>
    </source>
</evidence>
<sequence>MPGLPNSTKTSSPSTSDVNFPEIMATSELWQQPPLEEKEEGNIPLALAAVRTVMFQVSVDGEGTATATTTTAEMDKNHEEEESCVTPKSEEYVLKFSLTCPPAPRKPRTVAKRKFNIPAKNLFVLPVDLASVFRALPCDPPKKKIHTMKSE</sequence>
<dbReference type="AlphaFoldDB" id="A0A0K9PZV3"/>
<organism evidence="2 3">
    <name type="scientific">Zostera marina</name>
    <name type="common">Eelgrass</name>
    <dbReference type="NCBI Taxonomy" id="29655"/>
    <lineage>
        <taxon>Eukaryota</taxon>
        <taxon>Viridiplantae</taxon>
        <taxon>Streptophyta</taxon>
        <taxon>Embryophyta</taxon>
        <taxon>Tracheophyta</taxon>
        <taxon>Spermatophyta</taxon>
        <taxon>Magnoliopsida</taxon>
        <taxon>Liliopsida</taxon>
        <taxon>Zosteraceae</taxon>
        <taxon>Zostera</taxon>
    </lineage>
</organism>
<comment type="caution">
    <text evidence="2">The sequence shown here is derived from an EMBL/GenBank/DDBJ whole genome shotgun (WGS) entry which is preliminary data.</text>
</comment>
<dbReference type="Proteomes" id="UP000036987">
    <property type="component" value="Unassembled WGS sequence"/>
</dbReference>
<evidence type="ECO:0000313" key="2">
    <source>
        <dbReference type="EMBL" id="KMZ73767.1"/>
    </source>
</evidence>
<reference evidence="3" key="1">
    <citation type="journal article" date="2016" name="Nature">
        <title>The genome of the seagrass Zostera marina reveals angiosperm adaptation to the sea.</title>
        <authorList>
            <person name="Olsen J.L."/>
            <person name="Rouze P."/>
            <person name="Verhelst B."/>
            <person name="Lin Y.-C."/>
            <person name="Bayer T."/>
            <person name="Collen J."/>
            <person name="Dattolo E."/>
            <person name="De Paoli E."/>
            <person name="Dittami S."/>
            <person name="Maumus F."/>
            <person name="Michel G."/>
            <person name="Kersting A."/>
            <person name="Lauritano C."/>
            <person name="Lohaus R."/>
            <person name="Toepel M."/>
            <person name="Tonon T."/>
            <person name="Vanneste K."/>
            <person name="Amirebrahimi M."/>
            <person name="Brakel J."/>
            <person name="Bostroem C."/>
            <person name="Chovatia M."/>
            <person name="Grimwood J."/>
            <person name="Jenkins J.W."/>
            <person name="Jueterbock A."/>
            <person name="Mraz A."/>
            <person name="Stam W.T."/>
            <person name="Tice H."/>
            <person name="Bornberg-Bauer E."/>
            <person name="Green P.J."/>
            <person name="Pearson G.A."/>
            <person name="Procaccini G."/>
            <person name="Duarte C.M."/>
            <person name="Schmutz J."/>
            <person name="Reusch T.B.H."/>
            <person name="Van de Peer Y."/>
        </authorList>
    </citation>
    <scope>NUCLEOTIDE SEQUENCE [LARGE SCALE GENOMIC DNA]</scope>
    <source>
        <strain evidence="3">cv. Finnish</strain>
    </source>
</reference>
<dbReference type="PANTHER" id="PTHR35162:SF2">
    <property type="entry name" value="OS08G0516600 PROTEIN"/>
    <property type="match status" value="1"/>
</dbReference>
<proteinExistence type="predicted"/>
<dbReference type="PANTHER" id="PTHR35162">
    <property type="entry name" value="OS08G0516600 PROTEIN"/>
    <property type="match status" value="1"/>
</dbReference>
<gene>
    <name evidence="2" type="ORF">ZOSMA_140G00050</name>
</gene>
<accession>A0A0K9PZV3</accession>
<evidence type="ECO:0000256" key="1">
    <source>
        <dbReference type="SAM" id="MobiDB-lite"/>
    </source>
</evidence>
<dbReference type="EMBL" id="LFYR01000525">
    <property type="protein sequence ID" value="KMZ73767.1"/>
    <property type="molecule type" value="Genomic_DNA"/>
</dbReference>
<name>A0A0K9PZV3_ZOSMR</name>
<feature type="compositionally biased region" description="Low complexity" evidence="1">
    <location>
        <begin position="7"/>
        <end position="16"/>
    </location>
</feature>
<dbReference type="OrthoDB" id="662905at2759"/>
<dbReference type="InterPro" id="IPR053115">
    <property type="entry name" value="CDK_inhibitor"/>
</dbReference>
<keyword evidence="3" id="KW-1185">Reference proteome</keyword>
<protein>
    <submittedName>
        <fullName evidence="2">Uncharacterized protein</fullName>
    </submittedName>
</protein>